<name>A0A951PLW3_9CYAN</name>
<comment type="catalytic activity">
    <reaction evidence="1">
        <text>ATP + protein L-histidine = ADP + protein N-phospho-L-histidine.</text>
        <dbReference type="EC" id="2.7.13.3"/>
    </reaction>
</comment>
<comment type="subcellular location">
    <subcellularLocation>
        <location evidence="2">Membrane</location>
        <topology evidence="2">Multi-pass membrane protein</topology>
    </subcellularLocation>
</comment>
<dbReference type="Gene3D" id="3.30.565.10">
    <property type="entry name" value="Histidine kinase-like ATPase, C-terminal domain"/>
    <property type="match status" value="1"/>
</dbReference>
<dbReference type="InterPro" id="IPR029095">
    <property type="entry name" value="NarX-like_N"/>
</dbReference>
<evidence type="ECO:0000256" key="10">
    <source>
        <dbReference type="SAM" id="Coils"/>
    </source>
</evidence>
<evidence type="ECO:0000313" key="12">
    <source>
        <dbReference type="EMBL" id="MBW4545621.1"/>
    </source>
</evidence>
<dbReference type="AlphaFoldDB" id="A0A951PLW3"/>
<dbReference type="SUPFAM" id="SSF55874">
    <property type="entry name" value="ATPase domain of HSP90 chaperone/DNA topoisomerase II/histidine kinase"/>
    <property type="match status" value="1"/>
</dbReference>
<dbReference type="Pfam" id="PF13675">
    <property type="entry name" value="PilJ"/>
    <property type="match status" value="1"/>
</dbReference>
<reference evidence="12" key="1">
    <citation type="submission" date="2021-05" db="EMBL/GenBank/DDBJ databases">
        <authorList>
            <person name="Pietrasiak N."/>
            <person name="Ward R."/>
            <person name="Stajich J.E."/>
            <person name="Kurbessoian T."/>
        </authorList>
    </citation>
    <scope>NUCLEOTIDE SEQUENCE</scope>
    <source>
        <strain evidence="12">CPER-KK1</strain>
    </source>
</reference>
<keyword evidence="4" id="KW-0597">Phosphoprotein</keyword>
<dbReference type="InterPro" id="IPR036097">
    <property type="entry name" value="HisK_dim/P_sf"/>
</dbReference>
<dbReference type="InterPro" id="IPR004358">
    <property type="entry name" value="Sig_transdc_His_kin-like_C"/>
</dbReference>
<dbReference type="GO" id="GO:0016020">
    <property type="term" value="C:membrane"/>
    <property type="evidence" value="ECO:0007669"/>
    <property type="project" value="UniProtKB-SubCell"/>
</dbReference>
<evidence type="ECO:0000256" key="7">
    <source>
        <dbReference type="ARBA" id="ARBA00022989"/>
    </source>
</evidence>
<dbReference type="CDD" id="cd00082">
    <property type="entry name" value="HisKA"/>
    <property type="match status" value="1"/>
</dbReference>
<evidence type="ECO:0000259" key="11">
    <source>
        <dbReference type="PROSITE" id="PS50109"/>
    </source>
</evidence>
<feature type="domain" description="Histidine kinase" evidence="11">
    <location>
        <begin position="237"/>
        <end position="487"/>
    </location>
</feature>
<keyword evidence="6" id="KW-0808">Transferase</keyword>
<dbReference type="InterPro" id="IPR003661">
    <property type="entry name" value="HisK_dim/P_dom"/>
</dbReference>
<gene>
    <name evidence="12" type="ORF">KME25_14405</name>
</gene>
<dbReference type="InterPro" id="IPR036890">
    <property type="entry name" value="HATPase_C_sf"/>
</dbReference>
<dbReference type="GO" id="GO:0000155">
    <property type="term" value="F:phosphorelay sensor kinase activity"/>
    <property type="evidence" value="ECO:0007669"/>
    <property type="project" value="InterPro"/>
</dbReference>
<comment type="caution">
    <text evidence="12">The sequence shown here is derived from an EMBL/GenBank/DDBJ whole genome shotgun (WGS) entry which is preliminary data.</text>
</comment>
<feature type="coiled-coil region" evidence="10">
    <location>
        <begin position="155"/>
        <end position="189"/>
    </location>
</feature>
<protein>
    <recommendedName>
        <fullName evidence="3">histidine kinase</fullName>
        <ecNumber evidence="3">2.7.13.3</ecNumber>
    </recommendedName>
</protein>
<dbReference type="SMART" id="SM00388">
    <property type="entry name" value="HisKA"/>
    <property type="match status" value="1"/>
</dbReference>
<dbReference type="InterPro" id="IPR003594">
    <property type="entry name" value="HATPase_dom"/>
</dbReference>
<evidence type="ECO:0000256" key="2">
    <source>
        <dbReference type="ARBA" id="ARBA00004141"/>
    </source>
</evidence>
<dbReference type="SUPFAM" id="SSF47384">
    <property type="entry name" value="Homodimeric domain of signal transducing histidine kinase"/>
    <property type="match status" value="1"/>
</dbReference>
<dbReference type="Pfam" id="PF02518">
    <property type="entry name" value="HATPase_c"/>
    <property type="match status" value="1"/>
</dbReference>
<sequence length="506" mass="56529">MPQSLTRANIVGNLFYLELLPLTALANYFNLDEISTTREINAAVINISGRQRMLSQRAALFALNLVCTQENGEQVRLRQEMLALMELMEKSHNGLIQGDTQMKLPGQPSSTIKAIYFDAPFYLDEQIRCYIAHIRALVQSTQLTQENPHLQAILQASTTNLLEALEALVSQYQKESDAAQLKLETQQTELVQQCCIATLCVQSHARQLEQTLQDLKRTQSYLIQTEKLSSIGQMVAGIAHEINNPVSFIYGNLRYASDYIRDLLDLVNLYQESYGNQHPAIQAKVKAIDLDFLIKDLPKVLGSMQVGADRIRQIVLSLRNFSRSDQAVVEAVDLHEGIDSTLLLLQNRLKARYNRQAIEVVKEYGNLPPIKCCAGQINQVFMNLLSNAIDAMEDIPDHAGRIKIRTCVNAEQTGVVICIADNGLGMTQDVKRHLFDAFFTTKPPDKGNGLGLSISHQLVVEKHGGILKCESAPEKGTEFWIELPLQPSLRLPTHESKPAAISRVSK</sequence>
<dbReference type="EMBL" id="JAHHIF010000016">
    <property type="protein sequence ID" value="MBW4545621.1"/>
    <property type="molecule type" value="Genomic_DNA"/>
</dbReference>
<evidence type="ECO:0000256" key="5">
    <source>
        <dbReference type="ARBA" id="ARBA00022692"/>
    </source>
</evidence>
<dbReference type="InterPro" id="IPR005467">
    <property type="entry name" value="His_kinase_dom"/>
</dbReference>
<dbReference type="PROSITE" id="PS50109">
    <property type="entry name" value="HIS_KIN"/>
    <property type="match status" value="1"/>
</dbReference>
<evidence type="ECO:0000256" key="9">
    <source>
        <dbReference type="ARBA" id="ARBA00023136"/>
    </source>
</evidence>
<proteinExistence type="predicted"/>
<evidence type="ECO:0000256" key="8">
    <source>
        <dbReference type="ARBA" id="ARBA00023012"/>
    </source>
</evidence>
<dbReference type="Gene3D" id="1.10.287.130">
    <property type="match status" value="1"/>
</dbReference>
<dbReference type="SMART" id="SM00387">
    <property type="entry name" value="HATPase_c"/>
    <property type="match status" value="1"/>
</dbReference>
<organism evidence="12 13">
    <name type="scientific">Symplocastrum torsivum CPER-KK1</name>
    <dbReference type="NCBI Taxonomy" id="450513"/>
    <lineage>
        <taxon>Bacteria</taxon>
        <taxon>Bacillati</taxon>
        <taxon>Cyanobacteriota</taxon>
        <taxon>Cyanophyceae</taxon>
        <taxon>Oscillatoriophycideae</taxon>
        <taxon>Oscillatoriales</taxon>
        <taxon>Microcoleaceae</taxon>
        <taxon>Symplocastrum</taxon>
    </lineage>
</organism>
<reference evidence="12" key="2">
    <citation type="journal article" date="2022" name="Microbiol. Resour. Announc.">
        <title>Metagenome Sequencing to Explore Phylogenomics of Terrestrial Cyanobacteria.</title>
        <authorList>
            <person name="Ward R.D."/>
            <person name="Stajich J.E."/>
            <person name="Johansen J.R."/>
            <person name="Huntemann M."/>
            <person name="Clum A."/>
            <person name="Foster B."/>
            <person name="Foster B."/>
            <person name="Roux S."/>
            <person name="Palaniappan K."/>
            <person name="Varghese N."/>
            <person name="Mukherjee S."/>
            <person name="Reddy T.B.K."/>
            <person name="Daum C."/>
            <person name="Copeland A."/>
            <person name="Chen I.A."/>
            <person name="Ivanova N.N."/>
            <person name="Kyrpides N.C."/>
            <person name="Shapiro N."/>
            <person name="Eloe-Fadrosh E.A."/>
            <person name="Pietrasiak N."/>
        </authorList>
    </citation>
    <scope>NUCLEOTIDE SEQUENCE</scope>
    <source>
        <strain evidence="12">CPER-KK1</strain>
    </source>
</reference>
<evidence type="ECO:0000313" key="13">
    <source>
        <dbReference type="Proteomes" id="UP000753908"/>
    </source>
</evidence>
<dbReference type="PANTHER" id="PTHR43065:SF50">
    <property type="entry name" value="HISTIDINE KINASE"/>
    <property type="match status" value="1"/>
</dbReference>
<dbReference type="PRINTS" id="PR00344">
    <property type="entry name" value="BCTRLSENSOR"/>
</dbReference>
<dbReference type="EC" id="2.7.13.3" evidence="3"/>
<keyword evidence="8" id="KW-0902">Two-component regulatory system</keyword>
<dbReference type="PANTHER" id="PTHR43065">
    <property type="entry name" value="SENSOR HISTIDINE KINASE"/>
    <property type="match status" value="1"/>
</dbReference>
<keyword evidence="5" id="KW-0812">Transmembrane</keyword>
<keyword evidence="7" id="KW-1133">Transmembrane helix</keyword>
<keyword evidence="6" id="KW-0418">Kinase</keyword>
<evidence type="ECO:0000256" key="6">
    <source>
        <dbReference type="ARBA" id="ARBA00022777"/>
    </source>
</evidence>
<evidence type="ECO:0000256" key="3">
    <source>
        <dbReference type="ARBA" id="ARBA00012438"/>
    </source>
</evidence>
<keyword evidence="10" id="KW-0175">Coiled coil</keyword>
<accession>A0A951PLW3</accession>
<dbReference type="Proteomes" id="UP000753908">
    <property type="component" value="Unassembled WGS sequence"/>
</dbReference>
<evidence type="ECO:0000256" key="4">
    <source>
        <dbReference type="ARBA" id="ARBA00022553"/>
    </source>
</evidence>
<keyword evidence="9" id="KW-0472">Membrane</keyword>
<evidence type="ECO:0000256" key="1">
    <source>
        <dbReference type="ARBA" id="ARBA00000085"/>
    </source>
</evidence>